<comment type="caution">
    <text evidence="2">The sequence shown here is derived from an EMBL/GenBank/DDBJ whole genome shotgun (WGS) entry which is preliminary data.</text>
</comment>
<evidence type="ECO:0000313" key="3">
    <source>
        <dbReference type="Proteomes" id="UP001203284"/>
    </source>
</evidence>
<keyword evidence="3" id="KW-1185">Reference proteome</keyword>
<dbReference type="Pfam" id="PF14023">
    <property type="entry name" value="Bestrophin-like"/>
    <property type="match status" value="1"/>
</dbReference>
<sequence>MSWTRLFVGELFPFFVVLAGMVPLFSGALIGWIALRFHVVRIFPRQDLQAAFLGAITLPFALFLAFMVNDIWSRETRYAQTVLQEVQKLDAMLDMTRVCAEPCDRVDEALGAYARALSVYEWDEGWVSPQPEVSKVFSGLVSAIAAVGADDKVPTYLRSGLLTGQTELRRLRTDRYFILHADLAPHRWIVVLVLGFLAQVALASLHVGKRGPLLLAMATFSLAFAVTFGYTVALAWPTVDESIIPSEELRRVLE</sequence>
<feature type="transmembrane region" description="Helical" evidence="1">
    <location>
        <begin position="47"/>
        <end position="68"/>
    </location>
</feature>
<keyword evidence="1" id="KW-1133">Transmembrane helix</keyword>
<keyword evidence="1" id="KW-0812">Transmembrane</keyword>
<dbReference type="EMBL" id="JALKCH010000007">
    <property type="protein sequence ID" value="MCK0197677.1"/>
    <property type="molecule type" value="Genomic_DNA"/>
</dbReference>
<keyword evidence="1" id="KW-0472">Membrane</keyword>
<evidence type="ECO:0000313" key="2">
    <source>
        <dbReference type="EMBL" id="MCK0197677.1"/>
    </source>
</evidence>
<feature type="transmembrane region" description="Helical" evidence="1">
    <location>
        <begin position="12"/>
        <end position="35"/>
    </location>
</feature>
<dbReference type="InterPro" id="IPR025333">
    <property type="entry name" value="DUF4239"/>
</dbReference>
<proteinExistence type="predicted"/>
<accession>A0ABT0DCJ8</accession>
<organism evidence="2 3">
    <name type="scientific">Ancylobacter crimeensis</name>
    <dbReference type="NCBI Taxonomy" id="2579147"/>
    <lineage>
        <taxon>Bacteria</taxon>
        <taxon>Pseudomonadati</taxon>
        <taxon>Pseudomonadota</taxon>
        <taxon>Alphaproteobacteria</taxon>
        <taxon>Hyphomicrobiales</taxon>
        <taxon>Xanthobacteraceae</taxon>
        <taxon>Ancylobacter</taxon>
    </lineage>
</organism>
<name>A0ABT0DCJ8_9HYPH</name>
<dbReference type="RefSeq" id="WP_247029573.1">
    <property type="nucleotide sequence ID" value="NZ_JALKCH010000007.1"/>
</dbReference>
<reference evidence="2 3" key="1">
    <citation type="submission" date="2022-04" db="EMBL/GenBank/DDBJ databases">
        <authorList>
            <person name="Grouzdev D.S."/>
            <person name="Pantiukh K.S."/>
            <person name="Krutkina M.S."/>
        </authorList>
    </citation>
    <scope>NUCLEOTIDE SEQUENCE [LARGE SCALE GENOMIC DNA]</scope>
    <source>
        <strain evidence="2 3">6x-1</strain>
    </source>
</reference>
<protein>
    <submittedName>
        <fullName evidence="2">DUF4239 domain-containing protein</fullName>
    </submittedName>
</protein>
<gene>
    <name evidence="2" type="ORF">MWN34_12210</name>
</gene>
<evidence type="ECO:0000256" key="1">
    <source>
        <dbReference type="SAM" id="Phobius"/>
    </source>
</evidence>
<dbReference type="Proteomes" id="UP001203284">
    <property type="component" value="Unassembled WGS sequence"/>
</dbReference>
<feature type="transmembrane region" description="Helical" evidence="1">
    <location>
        <begin position="214"/>
        <end position="236"/>
    </location>
</feature>